<accession>A0A223E2U3</accession>
<evidence type="ECO:0000256" key="4">
    <source>
        <dbReference type="SAM" id="MobiDB-lite"/>
    </source>
</evidence>
<feature type="chain" id="PRO_5012601109" evidence="5">
    <location>
        <begin position="22"/>
        <end position="351"/>
    </location>
</feature>
<dbReference type="Gene3D" id="3.40.190.170">
    <property type="entry name" value="Bacterial extracellular solute-binding protein, family 7"/>
    <property type="match status" value="1"/>
</dbReference>
<evidence type="ECO:0000256" key="5">
    <source>
        <dbReference type="SAM" id="SignalP"/>
    </source>
</evidence>
<evidence type="ECO:0000313" key="6">
    <source>
        <dbReference type="EMBL" id="ASS89455.1"/>
    </source>
</evidence>
<dbReference type="GO" id="GO:0030288">
    <property type="term" value="C:outer membrane-bounded periplasmic space"/>
    <property type="evidence" value="ECO:0007669"/>
    <property type="project" value="InterPro"/>
</dbReference>
<keyword evidence="3 5" id="KW-0732">Signal</keyword>
<evidence type="ECO:0000313" key="7">
    <source>
        <dbReference type="Proteomes" id="UP000214606"/>
    </source>
</evidence>
<evidence type="ECO:0000256" key="2">
    <source>
        <dbReference type="ARBA" id="ARBA00022448"/>
    </source>
</evidence>
<feature type="region of interest" description="Disordered" evidence="4">
    <location>
        <begin position="24"/>
        <end position="51"/>
    </location>
</feature>
<evidence type="ECO:0000256" key="3">
    <source>
        <dbReference type="ARBA" id="ARBA00022729"/>
    </source>
</evidence>
<sequence length="351" mass="38506">MKKLFGLFTVMILTVSLVACGSESSRGTEAGSEGGGESSGEKLKLNISTPDPDSASVTLAAKELAKMIGEKSDGQIEVTVHPNGTLYGSDPSGAVKQLGAGGLDMLVLSTSLYANFDSRFSAISIPYLFDDKEQFVSFLNSDLGTELLDSVSDLGIKGLGYWPRDFRQITNSVRPITKPEDLDGIKLRVPNNPLWVEFFKATGAVTTPMDFGEVYNALQLKTIDGQENPIGVITSAKIYEVQKYLTISNHMGDAWLVGMNQAKFDKLTDEQKQIIEESVMEVQGWISDYDAKEVESAIQKMKDEGVEVNELTSEQQQQFVEVSKQAYPIFKKLVNNDEFFSAILEFVGKSE</sequence>
<dbReference type="KEGG" id="apak:AP3564_03610"/>
<dbReference type="InterPro" id="IPR038404">
    <property type="entry name" value="TRAP_DctP_sf"/>
</dbReference>
<name>A0A223E2U3_9BACI</name>
<dbReference type="PIRSF" id="PIRSF006470">
    <property type="entry name" value="DctB"/>
    <property type="match status" value="1"/>
</dbReference>
<proteinExistence type="inferred from homology"/>
<dbReference type="NCBIfam" id="NF037995">
    <property type="entry name" value="TRAP_S1"/>
    <property type="match status" value="1"/>
</dbReference>
<dbReference type="EMBL" id="CP017703">
    <property type="protein sequence ID" value="ASS89455.1"/>
    <property type="molecule type" value="Genomic_DNA"/>
</dbReference>
<evidence type="ECO:0000256" key="1">
    <source>
        <dbReference type="ARBA" id="ARBA00009023"/>
    </source>
</evidence>
<feature type="signal peptide" evidence="5">
    <location>
        <begin position="1"/>
        <end position="21"/>
    </location>
</feature>
<organism evidence="6 7">
    <name type="scientific">Aeribacillus pallidus</name>
    <dbReference type="NCBI Taxonomy" id="33936"/>
    <lineage>
        <taxon>Bacteria</taxon>
        <taxon>Bacillati</taxon>
        <taxon>Bacillota</taxon>
        <taxon>Bacilli</taxon>
        <taxon>Bacillales</taxon>
        <taxon>Bacillaceae</taxon>
        <taxon>Aeribacillus</taxon>
    </lineage>
</organism>
<comment type="similarity">
    <text evidence="1">Belongs to the bacterial solute-binding protein 7 family.</text>
</comment>
<dbReference type="AlphaFoldDB" id="A0A223E2U3"/>
<dbReference type="PANTHER" id="PTHR33376">
    <property type="match status" value="1"/>
</dbReference>
<dbReference type="Pfam" id="PF03480">
    <property type="entry name" value="DctP"/>
    <property type="match status" value="1"/>
</dbReference>
<dbReference type="PANTHER" id="PTHR33376:SF7">
    <property type="entry name" value="C4-DICARBOXYLATE-BINDING PROTEIN DCTB"/>
    <property type="match status" value="1"/>
</dbReference>
<reference evidence="6 7" key="1">
    <citation type="submission" date="2016-10" db="EMBL/GenBank/DDBJ databases">
        <title>The whole genome sequencing and assembly of Aeribacillus pallidus KCTC3564 strain.</title>
        <authorList>
            <person name="Lee Y.-J."/>
            <person name="Park M.-K."/>
            <person name="Yi H."/>
            <person name="Bahn Y.-S."/>
            <person name="Kim J.F."/>
            <person name="Lee D.-W."/>
        </authorList>
    </citation>
    <scope>NUCLEOTIDE SEQUENCE [LARGE SCALE GENOMIC DNA]</scope>
    <source>
        <strain evidence="6 7">KCTC3564</strain>
    </source>
</reference>
<dbReference type="InterPro" id="IPR018389">
    <property type="entry name" value="DctP_fam"/>
</dbReference>
<keyword evidence="2" id="KW-0813">Transport</keyword>
<dbReference type="RefSeq" id="WP_094244669.1">
    <property type="nucleotide sequence ID" value="NZ_CP017703.1"/>
</dbReference>
<dbReference type="Proteomes" id="UP000214606">
    <property type="component" value="Chromosome"/>
</dbReference>
<dbReference type="PROSITE" id="PS51257">
    <property type="entry name" value="PROKAR_LIPOPROTEIN"/>
    <property type="match status" value="1"/>
</dbReference>
<dbReference type="InterPro" id="IPR004682">
    <property type="entry name" value="TRAP_DctP"/>
</dbReference>
<protein>
    <submittedName>
        <fullName evidence="6">ABC transporter substrate-binding protein</fullName>
    </submittedName>
</protein>
<dbReference type="GO" id="GO:0055085">
    <property type="term" value="P:transmembrane transport"/>
    <property type="evidence" value="ECO:0007669"/>
    <property type="project" value="InterPro"/>
</dbReference>
<gene>
    <name evidence="6" type="ORF">AP3564_03610</name>
</gene>
<dbReference type="NCBIfam" id="TIGR00787">
    <property type="entry name" value="dctP"/>
    <property type="match status" value="1"/>
</dbReference>